<evidence type="ECO:0000313" key="12">
    <source>
        <dbReference type="Proteomes" id="UP000176300"/>
    </source>
</evidence>
<evidence type="ECO:0000256" key="4">
    <source>
        <dbReference type="ARBA" id="ARBA00022884"/>
    </source>
</evidence>
<dbReference type="GO" id="GO:0005829">
    <property type="term" value="C:cytosol"/>
    <property type="evidence" value="ECO:0007669"/>
    <property type="project" value="TreeGrafter"/>
</dbReference>
<dbReference type="HAMAP" id="MF_00367">
    <property type="entry name" value="GTPase_Era"/>
    <property type="match status" value="1"/>
</dbReference>
<keyword evidence="6" id="KW-0963">Cytoplasm</keyword>
<keyword evidence="6" id="KW-0690">Ribosome biogenesis</keyword>
<dbReference type="Pfam" id="PF07650">
    <property type="entry name" value="KH_2"/>
    <property type="match status" value="1"/>
</dbReference>
<dbReference type="InterPro" id="IPR006073">
    <property type="entry name" value="GTP-bd"/>
</dbReference>
<dbReference type="NCBIfam" id="NF000908">
    <property type="entry name" value="PRK00089.1"/>
    <property type="match status" value="1"/>
</dbReference>
<keyword evidence="3 6" id="KW-0547">Nucleotide-binding</keyword>
<keyword evidence="4 6" id="KW-0694">RNA-binding</keyword>
<evidence type="ECO:0000256" key="6">
    <source>
        <dbReference type="HAMAP-Rule" id="MF_00367"/>
    </source>
</evidence>
<evidence type="ECO:0000256" key="5">
    <source>
        <dbReference type="ARBA" id="ARBA00023134"/>
    </source>
</evidence>
<dbReference type="InterPro" id="IPR004044">
    <property type="entry name" value="KH_dom_type_2"/>
</dbReference>
<dbReference type="PROSITE" id="PS51713">
    <property type="entry name" value="G_ERA"/>
    <property type="match status" value="1"/>
</dbReference>
<comment type="subunit">
    <text evidence="6">Monomer.</text>
</comment>
<accession>A0A1F6NHF3</accession>
<name>A0A1F6NHF3_9BACT</name>
<dbReference type="Gene3D" id="3.30.300.20">
    <property type="match status" value="1"/>
</dbReference>
<feature type="region of interest" description="G4" evidence="7">
    <location>
        <begin position="120"/>
        <end position="123"/>
    </location>
</feature>
<comment type="caution">
    <text evidence="6">Lacks conserved residue(s) required for the propagation of feature annotation.</text>
</comment>
<evidence type="ECO:0000313" key="11">
    <source>
        <dbReference type="EMBL" id="OGH83309.1"/>
    </source>
</evidence>
<dbReference type="STRING" id="1798697.A2373_00115"/>
<keyword evidence="6" id="KW-1003">Cell membrane</keyword>
<dbReference type="PROSITE" id="PS50823">
    <property type="entry name" value="KH_TYPE_2"/>
    <property type="match status" value="1"/>
</dbReference>
<protein>
    <recommendedName>
        <fullName evidence="2 6">GTPase Era</fullName>
    </recommendedName>
</protein>
<comment type="similarity">
    <text evidence="1 6 7 8">Belongs to the TRAFAC class TrmE-Era-EngA-EngB-Septin-like GTPase superfamily. Era GTPase family.</text>
</comment>
<proteinExistence type="inferred from homology"/>
<dbReference type="Pfam" id="PF01926">
    <property type="entry name" value="MMR_HSR1"/>
    <property type="match status" value="1"/>
</dbReference>
<dbReference type="InterPro" id="IPR005225">
    <property type="entry name" value="Small_GTP-bd"/>
</dbReference>
<evidence type="ECO:0000256" key="2">
    <source>
        <dbReference type="ARBA" id="ARBA00020484"/>
    </source>
</evidence>
<dbReference type="PRINTS" id="PR00326">
    <property type="entry name" value="GTP1OBG"/>
</dbReference>
<feature type="region of interest" description="G3" evidence="7">
    <location>
        <begin position="57"/>
        <end position="60"/>
    </location>
</feature>
<evidence type="ECO:0000256" key="7">
    <source>
        <dbReference type="PROSITE-ProRule" id="PRU01050"/>
    </source>
</evidence>
<dbReference type="AlphaFoldDB" id="A0A1F6NHF3"/>
<dbReference type="Proteomes" id="UP000176300">
    <property type="component" value="Unassembled WGS sequence"/>
</dbReference>
<dbReference type="EMBL" id="MFQS01000016">
    <property type="protein sequence ID" value="OGH83309.1"/>
    <property type="molecule type" value="Genomic_DNA"/>
</dbReference>
<gene>
    <name evidence="6" type="primary">era</name>
    <name evidence="11" type="ORF">A2373_00115</name>
</gene>
<feature type="binding site" evidence="6">
    <location>
        <begin position="57"/>
        <end position="61"/>
    </location>
    <ligand>
        <name>GTP</name>
        <dbReference type="ChEBI" id="CHEBI:37565"/>
    </ligand>
</feature>
<evidence type="ECO:0000259" key="9">
    <source>
        <dbReference type="PROSITE" id="PS50823"/>
    </source>
</evidence>
<organism evidence="11 12">
    <name type="scientific">Candidatus Magasanikbacteria bacterium RIFOXYB1_FULL_40_15</name>
    <dbReference type="NCBI Taxonomy" id="1798697"/>
    <lineage>
        <taxon>Bacteria</taxon>
        <taxon>Candidatus Magasanikiibacteriota</taxon>
    </lineage>
</organism>
<dbReference type="SUPFAM" id="SSF54814">
    <property type="entry name" value="Prokaryotic type KH domain (KH-domain type II)"/>
    <property type="match status" value="1"/>
</dbReference>
<sequence length="282" mass="32547">MKSGFVVLIGRSNVGKSTLMNTLVGTKIAATSFRAQMTRHLIHGVMNTAEGQAVFIDTPGVFKDKKNPLTAKLTNKVKESLEGVNLIIYVVDPTREIGDEEKATLGMIRHIDIPKIMVINKSDLSEEERKHQVEYENMGEEFNYVLHLSALRASHIQPLRDKVMEFLPEGDMSYPEEQLTNLHHYFWIAEIIREKIYSIFDKEVPYSISVEVDDVNEKKDITVIKARILTNEERYKKIIIGQKGRKIKEIGQMARRELEQAINRKIFLELEVEVDKHWVERV</sequence>
<comment type="caution">
    <text evidence="11">The sequence shown here is derived from an EMBL/GenBank/DDBJ whole genome shotgun (WGS) entry which is preliminary data.</text>
</comment>
<dbReference type="PANTHER" id="PTHR42698:SF1">
    <property type="entry name" value="GTPASE ERA, MITOCHONDRIAL"/>
    <property type="match status" value="1"/>
</dbReference>
<dbReference type="InterPro" id="IPR009019">
    <property type="entry name" value="KH_sf_prok-type"/>
</dbReference>
<dbReference type="GO" id="GO:0070181">
    <property type="term" value="F:small ribosomal subunit rRNA binding"/>
    <property type="evidence" value="ECO:0007669"/>
    <property type="project" value="UniProtKB-UniRule"/>
</dbReference>
<dbReference type="Gene3D" id="3.40.50.300">
    <property type="entry name" value="P-loop containing nucleotide triphosphate hydrolases"/>
    <property type="match status" value="1"/>
</dbReference>
<dbReference type="GO" id="GO:0005525">
    <property type="term" value="F:GTP binding"/>
    <property type="evidence" value="ECO:0007669"/>
    <property type="project" value="UniProtKB-UniRule"/>
</dbReference>
<keyword evidence="6" id="KW-0699">rRNA-binding</keyword>
<evidence type="ECO:0000259" key="10">
    <source>
        <dbReference type="PROSITE" id="PS51713"/>
    </source>
</evidence>
<dbReference type="GO" id="GO:0043024">
    <property type="term" value="F:ribosomal small subunit binding"/>
    <property type="evidence" value="ECO:0007669"/>
    <property type="project" value="TreeGrafter"/>
</dbReference>
<feature type="region of interest" description="G5" evidence="7">
    <location>
        <begin position="148"/>
        <end position="150"/>
    </location>
</feature>
<feature type="region of interest" description="G2" evidence="7">
    <location>
        <begin position="36"/>
        <end position="40"/>
    </location>
</feature>
<dbReference type="GO" id="GO:0005886">
    <property type="term" value="C:plasma membrane"/>
    <property type="evidence" value="ECO:0007669"/>
    <property type="project" value="UniProtKB-SubCell"/>
</dbReference>
<evidence type="ECO:0000256" key="8">
    <source>
        <dbReference type="RuleBase" id="RU003761"/>
    </source>
</evidence>
<comment type="function">
    <text evidence="6">An essential GTPase that binds both GDP and GTP, with rapid nucleotide exchange. Plays a role in 16S rRNA processing and 30S ribosomal subunit biogenesis and possibly also in cell cycle regulation and energy metabolism.</text>
</comment>
<evidence type="ECO:0000256" key="3">
    <source>
        <dbReference type="ARBA" id="ARBA00022741"/>
    </source>
</evidence>
<dbReference type="SUPFAM" id="SSF52540">
    <property type="entry name" value="P-loop containing nucleoside triphosphate hydrolases"/>
    <property type="match status" value="1"/>
</dbReference>
<dbReference type="CDD" id="cd04163">
    <property type="entry name" value="Era"/>
    <property type="match status" value="1"/>
</dbReference>
<dbReference type="CDD" id="cd22534">
    <property type="entry name" value="KH-II_Era"/>
    <property type="match status" value="1"/>
</dbReference>
<dbReference type="GO" id="GO:0003924">
    <property type="term" value="F:GTPase activity"/>
    <property type="evidence" value="ECO:0007669"/>
    <property type="project" value="UniProtKB-UniRule"/>
</dbReference>
<dbReference type="InterPro" id="IPR027417">
    <property type="entry name" value="P-loop_NTPase"/>
</dbReference>
<dbReference type="GO" id="GO:0000028">
    <property type="term" value="P:ribosomal small subunit assembly"/>
    <property type="evidence" value="ECO:0007669"/>
    <property type="project" value="TreeGrafter"/>
</dbReference>
<dbReference type="PANTHER" id="PTHR42698">
    <property type="entry name" value="GTPASE ERA"/>
    <property type="match status" value="1"/>
</dbReference>
<comment type="subcellular location">
    <subcellularLocation>
        <location evidence="6">Cytoplasm</location>
    </subcellularLocation>
    <subcellularLocation>
        <location evidence="6">Cell membrane</location>
        <topology evidence="6">Peripheral membrane protein</topology>
    </subcellularLocation>
</comment>
<dbReference type="NCBIfam" id="TIGR00436">
    <property type="entry name" value="era"/>
    <property type="match status" value="1"/>
</dbReference>
<reference evidence="11 12" key="1">
    <citation type="journal article" date="2016" name="Nat. Commun.">
        <title>Thousands of microbial genomes shed light on interconnected biogeochemical processes in an aquifer system.</title>
        <authorList>
            <person name="Anantharaman K."/>
            <person name="Brown C.T."/>
            <person name="Hug L.A."/>
            <person name="Sharon I."/>
            <person name="Castelle C.J."/>
            <person name="Probst A.J."/>
            <person name="Thomas B.C."/>
            <person name="Singh A."/>
            <person name="Wilkins M.J."/>
            <person name="Karaoz U."/>
            <person name="Brodie E.L."/>
            <person name="Williams K.H."/>
            <person name="Hubbard S.S."/>
            <person name="Banfield J.F."/>
        </authorList>
    </citation>
    <scope>NUCLEOTIDE SEQUENCE [LARGE SCALE GENOMIC DNA]</scope>
</reference>
<dbReference type="InterPro" id="IPR015946">
    <property type="entry name" value="KH_dom-like_a/b"/>
</dbReference>
<feature type="region of interest" description="G1" evidence="7">
    <location>
        <begin position="10"/>
        <end position="17"/>
    </location>
</feature>
<dbReference type="InterPro" id="IPR030388">
    <property type="entry name" value="G_ERA_dom"/>
</dbReference>
<keyword evidence="6" id="KW-0472">Membrane</keyword>
<keyword evidence="5 6" id="KW-0342">GTP-binding</keyword>
<feature type="binding site" evidence="6">
    <location>
        <begin position="120"/>
        <end position="123"/>
    </location>
    <ligand>
        <name>GTP</name>
        <dbReference type="ChEBI" id="CHEBI:37565"/>
    </ligand>
</feature>
<dbReference type="InterPro" id="IPR005662">
    <property type="entry name" value="GTPase_Era-like"/>
</dbReference>
<evidence type="ECO:0000256" key="1">
    <source>
        <dbReference type="ARBA" id="ARBA00007921"/>
    </source>
</evidence>
<feature type="domain" description="KH type-2" evidence="9">
    <location>
        <begin position="192"/>
        <end position="276"/>
    </location>
</feature>
<feature type="domain" description="Era-type G" evidence="10">
    <location>
        <begin position="2"/>
        <end position="169"/>
    </location>
</feature>
<dbReference type="NCBIfam" id="TIGR00231">
    <property type="entry name" value="small_GTP"/>
    <property type="match status" value="1"/>
</dbReference>